<dbReference type="GO" id="GO:0005507">
    <property type="term" value="F:copper ion binding"/>
    <property type="evidence" value="ECO:0007669"/>
    <property type="project" value="InterPro"/>
</dbReference>
<dbReference type="PANTHER" id="PTHR11709:SF488">
    <property type="entry name" value="LACCASE-RELATED"/>
    <property type="match status" value="1"/>
</dbReference>
<dbReference type="InterPro" id="IPR011706">
    <property type="entry name" value="Cu-oxidase_C"/>
</dbReference>
<reference evidence="11 12" key="1">
    <citation type="submission" date="2016-11" db="EMBL/GenBank/DDBJ databases">
        <title>Draft Genome Assembly of Colletotrichum chlorophyti a pathogen of herbaceous plants.</title>
        <authorList>
            <person name="Gan P."/>
            <person name="Narusaka M."/>
            <person name="Tsushima A."/>
            <person name="Narusaka Y."/>
            <person name="Takano Y."/>
            <person name="Shirasu K."/>
        </authorList>
    </citation>
    <scope>NUCLEOTIDE SEQUENCE [LARGE SCALE GENOMIC DNA]</scope>
    <source>
        <strain evidence="11 12">NTL11</strain>
    </source>
</reference>
<evidence type="ECO:0000259" key="8">
    <source>
        <dbReference type="Pfam" id="PF00394"/>
    </source>
</evidence>
<keyword evidence="5" id="KW-0560">Oxidoreductase</keyword>
<dbReference type="Pfam" id="PF00394">
    <property type="entry name" value="Cu-oxidase"/>
    <property type="match status" value="1"/>
</dbReference>
<comment type="caution">
    <text evidence="11">The sequence shown here is derived from an EMBL/GenBank/DDBJ whole genome shotgun (WGS) entry which is preliminary data.</text>
</comment>
<sequence length="595" mass="66197">MSVYRYILPTLALALGAIAESRQFELNLTWDTASPDGFARKMILVNGQFPAPRIDINEGDDVTIKVNNNIPYPTTIHYHGIEQLNTPWSDGVPGLTQRPIQPGRSFEYKWKATQYGAYWYHAHFESQIEDGLYGAITIHPSASHQKPFSLISSDAAAIHAMEQAEKKVVPLVLADHRHMVSEEVHDLSSAANVQFTCYDSFLFNGKGSVQCRSAEEREALLTQERRDVLANVAGAQLTDKSCIPAAVVAQGRGDLSKVPPGVFDGCQPSDGGLETFKVEKSNCDTEKWVAFDLIGAYHLHTGMFSIDNHTMWVYAIDGAYVLPQEVEAIPVSNGDRYSVLVKYKQQGDFTIRSSSVIALQILSGTAVLQWREKGQPEPQIVPSTPWVRDNGQPVSRDVRVFRLAAAKPYPPITIPREANTLHRFAAHSVNGSYYWALNDTVLLPADFENDSPILWSARVEETSPIAFSTKSNNWVDMVFQVTTPPQPPHPIHKHGNKMFLIGSGTGNFTWNSIEEAVAANATNWNLVDPPRKDAFATPNAISQPTWMAVRYLVDNPGPWLLHCHIQNHMMGGMSFIIQDGVDNWPVTPQEYVNYS</sequence>
<evidence type="ECO:0000256" key="6">
    <source>
        <dbReference type="ARBA" id="ARBA00023008"/>
    </source>
</evidence>
<evidence type="ECO:0000256" key="2">
    <source>
        <dbReference type="ARBA" id="ARBA00022723"/>
    </source>
</evidence>
<evidence type="ECO:0000259" key="10">
    <source>
        <dbReference type="Pfam" id="PF07732"/>
    </source>
</evidence>
<evidence type="ECO:0000313" key="12">
    <source>
        <dbReference type="Proteomes" id="UP000186583"/>
    </source>
</evidence>
<evidence type="ECO:0000256" key="1">
    <source>
        <dbReference type="ARBA" id="ARBA00010609"/>
    </source>
</evidence>
<feature type="domain" description="Plastocyanin-like" evidence="9">
    <location>
        <begin position="463"/>
        <end position="575"/>
    </location>
</feature>
<evidence type="ECO:0000256" key="3">
    <source>
        <dbReference type="ARBA" id="ARBA00022729"/>
    </source>
</evidence>
<protein>
    <submittedName>
        <fullName evidence="11">Laccase-1-like protein 3</fullName>
    </submittedName>
</protein>
<evidence type="ECO:0000256" key="5">
    <source>
        <dbReference type="ARBA" id="ARBA00023002"/>
    </source>
</evidence>
<evidence type="ECO:0000259" key="9">
    <source>
        <dbReference type="Pfam" id="PF07731"/>
    </source>
</evidence>
<keyword evidence="7" id="KW-0325">Glycoprotein</keyword>
<accession>A0A1Q8RRW6</accession>
<dbReference type="InterPro" id="IPR002355">
    <property type="entry name" value="Cu_oxidase_Cu_BS"/>
</dbReference>
<dbReference type="FunFam" id="2.60.40.420:FF:000036">
    <property type="entry name" value="L-ascorbate oxidase"/>
    <property type="match status" value="1"/>
</dbReference>
<keyword evidence="12" id="KW-1185">Reference proteome</keyword>
<dbReference type="OrthoDB" id="2121828at2759"/>
<dbReference type="InterPro" id="IPR001117">
    <property type="entry name" value="Cu-oxidase_2nd"/>
</dbReference>
<dbReference type="Pfam" id="PF07731">
    <property type="entry name" value="Cu-oxidase_2"/>
    <property type="match status" value="1"/>
</dbReference>
<dbReference type="PROSITE" id="PS00079">
    <property type="entry name" value="MULTICOPPER_OXIDASE1"/>
    <property type="match status" value="1"/>
</dbReference>
<dbReference type="PROSITE" id="PS00080">
    <property type="entry name" value="MULTICOPPER_OXIDASE2"/>
    <property type="match status" value="1"/>
</dbReference>
<dbReference type="InterPro" id="IPR011707">
    <property type="entry name" value="Cu-oxidase-like_N"/>
</dbReference>
<name>A0A1Q8RRW6_9PEZI</name>
<dbReference type="InterPro" id="IPR008972">
    <property type="entry name" value="Cupredoxin"/>
</dbReference>
<feature type="domain" description="Plastocyanin-like" evidence="10">
    <location>
        <begin position="28"/>
        <end position="142"/>
    </location>
</feature>
<evidence type="ECO:0000256" key="4">
    <source>
        <dbReference type="ARBA" id="ARBA00022737"/>
    </source>
</evidence>
<dbReference type="CDD" id="cd13850">
    <property type="entry name" value="CuRO_1_Abr2_like"/>
    <property type="match status" value="1"/>
</dbReference>
<organism evidence="11 12">
    <name type="scientific">Colletotrichum chlorophyti</name>
    <dbReference type="NCBI Taxonomy" id="708187"/>
    <lineage>
        <taxon>Eukaryota</taxon>
        <taxon>Fungi</taxon>
        <taxon>Dikarya</taxon>
        <taxon>Ascomycota</taxon>
        <taxon>Pezizomycotina</taxon>
        <taxon>Sordariomycetes</taxon>
        <taxon>Hypocreomycetidae</taxon>
        <taxon>Glomerellales</taxon>
        <taxon>Glomerellaceae</taxon>
        <taxon>Colletotrichum</taxon>
    </lineage>
</organism>
<dbReference type="Pfam" id="PF07732">
    <property type="entry name" value="Cu-oxidase_3"/>
    <property type="match status" value="1"/>
</dbReference>
<evidence type="ECO:0000256" key="7">
    <source>
        <dbReference type="ARBA" id="ARBA00023180"/>
    </source>
</evidence>
<keyword evidence="3" id="KW-0732">Signal</keyword>
<proteinExistence type="inferred from homology"/>
<feature type="domain" description="Plastocyanin-like" evidence="8">
    <location>
        <begin position="169"/>
        <end position="354"/>
    </location>
</feature>
<gene>
    <name evidence="11" type="ORF">CCHL11_06530</name>
</gene>
<keyword evidence="2" id="KW-0479">Metal-binding</keyword>
<dbReference type="PANTHER" id="PTHR11709">
    <property type="entry name" value="MULTI-COPPER OXIDASE"/>
    <property type="match status" value="1"/>
</dbReference>
<dbReference type="InterPro" id="IPR045087">
    <property type="entry name" value="Cu-oxidase_fam"/>
</dbReference>
<dbReference type="GO" id="GO:0016491">
    <property type="term" value="F:oxidoreductase activity"/>
    <property type="evidence" value="ECO:0007669"/>
    <property type="project" value="UniProtKB-KW"/>
</dbReference>
<dbReference type="STRING" id="708187.A0A1Q8RRW6"/>
<dbReference type="InterPro" id="IPR033138">
    <property type="entry name" value="Cu_oxidase_CS"/>
</dbReference>
<evidence type="ECO:0000313" key="11">
    <source>
        <dbReference type="EMBL" id="OLN87052.1"/>
    </source>
</evidence>
<dbReference type="CDD" id="cd13898">
    <property type="entry name" value="CuRO_3_Abr2_like"/>
    <property type="match status" value="1"/>
</dbReference>
<keyword evidence="4" id="KW-0677">Repeat</keyword>
<dbReference type="Gene3D" id="2.60.40.420">
    <property type="entry name" value="Cupredoxins - blue copper proteins"/>
    <property type="match status" value="3"/>
</dbReference>
<dbReference type="CDD" id="cd13876">
    <property type="entry name" value="CuRO_2_Abr2_like"/>
    <property type="match status" value="1"/>
</dbReference>
<dbReference type="EMBL" id="MPGH01000105">
    <property type="protein sequence ID" value="OLN87052.1"/>
    <property type="molecule type" value="Genomic_DNA"/>
</dbReference>
<comment type="similarity">
    <text evidence="1">Belongs to the multicopper oxidase family.</text>
</comment>
<dbReference type="SUPFAM" id="SSF49503">
    <property type="entry name" value="Cupredoxins"/>
    <property type="match status" value="3"/>
</dbReference>
<keyword evidence="6" id="KW-0186">Copper</keyword>
<dbReference type="Proteomes" id="UP000186583">
    <property type="component" value="Unassembled WGS sequence"/>
</dbReference>
<dbReference type="AlphaFoldDB" id="A0A1Q8RRW6"/>